<accession>A0A0J9E5W0</accession>
<dbReference type="RefSeq" id="WP_049642962.1">
    <property type="nucleotide sequence ID" value="NZ_LFTY01000002.1"/>
</dbReference>
<reference evidence="2 3" key="1">
    <citation type="submission" date="2015-06" db="EMBL/GenBank/DDBJ databases">
        <title>Draft genome sequence of an Alphaproteobacteria species associated to the Mediterranean sponge Oscarella lobularis.</title>
        <authorList>
            <person name="Jourda C."/>
            <person name="Santini S."/>
            <person name="Claverie J.-M."/>
        </authorList>
    </citation>
    <scope>NUCLEOTIDE SEQUENCE [LARGE SCALE GENOMIC DNA]</scope>
    <source>
        <strain evidence="2">IGS</strain>
    </source>
</reference>
<dbReference type="Proteomes" id="UP000037178">
    <property type="component" value="Unassembled WGS sequence"/>
</dbReference>
<protein>
    <submittedName>
        <fullName evidence="2">TPR domain protein</fullName>
    </submittedName>
</protein>
<proteinExistence type="predicted"/>
<keyword evidence="3" id="KW-1185">Reference proteome</keyword>
<gene>
    <name evidence="2" type="ORF">AIOL_002155</name>
</gene>
<dbReference type="SUPFAM" id="SSF48452">
    <property type="entry name" value="TPR-like"/>
    <property type="match status" value="1"/>
</dbReference>
<name>A0A0J9E5W0_9RHOB</name>
<evidence type="ECO:0000313" key="2">
    <source>
        <dbReference type="EMBL" id="KMW57194.1"/>
    </source>
</evidence>
<sequence length="173" mass="19250">MTFLRLLLAVLILVAPAKADEAYEALMTELAAAPSKAEADRLSGAIWQVWLTAPDEAAQEVLDNALERRANHDFLGAIRETNLLIEGWPDYAEGWNQRATLFYLTGQFERSLADVDEVLAREPRHFGALSGKAVILFNQGKLPLAQVAVREALKYHPFLNERAILQVKPGKDL</sequence>
<comment type="caution">
    <text evidence="2">The sequence shown here is derived from an EMBL/GenBank/DDBJ whole genome shotgun (WGS) entry which is preliminary data.</text>
</comment>
<dbReference type="SMART" id="SM00028">
    <property type="entry name" value="TPR"/>
    <property type="match status" value="2"/>
</dbReference>
<dbReference type="EMBL" id="LFTY01000002">
    <property type="protein sequence ID" value="KMW57194.1"/>
    <property type="molecule type" value="Genomic_DNA"/>
</dbReference>
<dbReference type="OrthoDB" id="9815010at2"/>
<evidence type="ECO:0000256" key="1">
    <source>
        <dbReference type="SAM" id="SignalP"/>
    </source>
</evidence>
<feature type="chain" id="PRO_5005318408" evidence="1">
    <location>
        <begin position="20"/>
        <end position="173"/>
    </location>
</feature>
<dbReference type="InterPro" id="IPR019734">
    <property type="entry name" value="TPR_rpt"/>
</dbReference>
<feature type="signal peptide" evidence="1">
    <location>
        <begin position="1"/>
        <end position="19"/>
    </location>
</feature>
<dbReference type="InterPro" id="IPR011990">
    <property type="entry name" value="TPR-like_helical_dom_sf"/>
</dbReference>
<dbReference type="AlphaFoldDB" id="A0A0J9E5W0"/>
<dbReference type="Gene3D" id="1.25.40.10">
    <property type="entry name" value="Tetratricopeptide repeat domain"/>
    <property type="match status" value="1"/>
</dbReference>
<evidence type="ECO:0000313" key="3">
    <source>
        <dbReference type="Proteomes" id="UP000037178"/>
    </source>
</evidence>
<dbReference type="PATRIC" id="fig|1675527.3.peg.2270"/>
<dbReference type="STRING" id="1675527.AIOL_002155"/>
<organism evidence="2 3">
    <name type="scientific">Candidatus Rhodobacter oscarellae</name>
    <dbReference type="NCBI Taxonomy" id="1675527"/>
    <lineage>
        <taxon>Bacteria</taxon>
        <taxon>Pseudomonadati</taxon>
        <taxon>Pseudomonadota</taxon>
        <taxon>Alphaproteobacteria</taxon>
        <taxon>Rhodobacterales</taxon>
        <taxon>Rhodobacter group</taxon>
        <taxon>Rhodobacter</taxon>
    </lineage>
</organism>
<keyword evidence="1" id="KW-0732">Signal</keyword>